<gene>
    <name evidence="1" type="ORF">G2W53_019600</name>
</gene>
<dbReference type="Proteomes" id="UP000634136">
    <property type="component" value="Unassembled WGS sequence"/>
</dbReference>
<evidence type="ECO:0000313" key="2">
    <source>
        <dbReference type="Proteomes" id="UP000634136"/>
    </source>
</evidence>
<protein>
    <submittedName>
        <fullName evidence="1">Uncharacterized protein</fullName>
    </submittedName>
</protein>
<organism evidence="1 2">
    <name type="scientific">Senna tora</name>
    <dbReference type="NCBI Taxonomy" id="362788"/>
    <lineage>
        <taxon>Eukaryota</taxon>
        <taxon>Viridiplantae</taxon>
        <taxon>Streptophyta</taxon>
        <taxon>Embryophyta</taxon>
        <taxon>Tracheophyta</taxon>
        <taxon>Spermatophyta</taxon>
        <taxon>Magnoliopsida</taxon>
        <taxon>eudicotyledons</taxon>
        <taxon>Gunneridae</taxon>
        <taxon>Pentapetalae</taxon>
        <taxon>rosids</taxon>
        <taxon>fabids</taxon>
        <taxon>Fabales</taxon>
        <taxon>Fabaceae</taxon>
        <taxon>Caesalpinioideae</taxon>
        <taxon>Cassia clade</taxon>
        <taxon>Senna</taxon>
    </lineage>
</organism>
<proteinExistence type="predicted"/>
<sequence length="64" mass="6898">MNFPEFHVNGAHYQRLGDVTSFALFSMRLITKLELSAPSSSIAFYGYAGYVSANCALRASSSGS</sequence>
<keyword evidence="2" id="KW-1185">Reference proteome</keyword>
<dbReference type="AlphaFoldDB" id="A0A834TX93"/>
<comment type="caution">
    <text evidence="1">The sequence shown here is derived from an EMBL/GenBank/DDBJ whole genome shotgun (WGS) entry which is preliminary data.</text>
</comment>
<accession>A0A834TX93</accession>
<reference evidence="1" key="1">
    <citation type="submission" date="2020-09" db="EMBL/GenBank/DDBJ databases">
        <title>Genome-Enabled Discovery of Anthraquinone Biosynthesis in Senna tora.</title>
        <authorList>
            <person name="Kang S.-H."/>
            <person name="Pandey R.P."/>
            <person name="Lee C.-M."/>
            <person name="Sim J.-S."/>
            <person name="Jeong J.-T."/>
            <person name="Choi B.-S."/>
            <person name="Jung M."/>
            <person name="Ginzburg D."/>
            <person name="Zhao K."/>
            <person name="Won S.Y."/>
            <person name="Oh T.-J."/>
            <person name="Yu Y."/>
            <person name="Kim N.-H."/>
            <person name="Lee O.R."/>
            <person name="Lee T.-H."/>
            <person name="Bashyal P."/>
            <person name="Kim T.-S."/>
            <person name="Lee W.-H."/>
            <person name="Kawkins C."/>
            <person name="Kim C.-K."/>
            <person name="Kim J.S."/>
            <person name="Ahn B.O."/>
            <person name="Rhee S.Y."/>
            <person name="Sohng J.K."/>
        </authorList>
    </citation>
    <scope>NUCLEOTIDE SEQUENCE</scope>
    <source>
        <tissue evidence="1">Leaf</tissue>
    </source>
</reference>
<name>A0A834TX93_9FABA</name>
<dbReference type="EMBL" id="JAAIUW010000006">
    <property type="protein sequence ID" value="KAF7828436.1"/>
    <property type="molecule type" value="Genomic_DNA"/>
</dbReference>
<evidence type="ECO:0000313" key="1">
    <source>
        <dbReference type="EMBL" id="KAF7828436.1"/>
    </source>
</evidence>